<organism evidence="11 12">
    <name type="scientific">Clytia hemisphaerica</name>
    <dbReference type="NCBI Taxonomy" id="252671"/>
    <lineage>
        <taxon>Eukaryota</taxon>
        <taxon>Metazoa</taxon>
        <taxon>Cnidaria</taxon>
        <taxon>Hydrozoa</taxon>
        <taxon>Hydroidolina</taxon>
        <taxon>Leptothecata</taxon>
        <taxon>Obeliida</taxon>
        <taxon>Clytiidae</taxon>
        <taxon>Clytia</taxon>
    </lineage>
</organism>
<dbReference type="Pfam" id="PF07885">
    <property type="entry name" value="Ion_trans_2"/>
    <property type="match status" value="1"/>
</dbReference>
<dbReference type="OrthoDB" id="415460at2759"/>
<keyword evidence="9" id="KW-0732">Signal</keyword>
<evidence type="ECO:0000256" key="4">
    <source>
        <dbReference type="ARBA" id="ARBA00022989"/>
    </source>
</evidence>
<dbReference type="RefSeq" id="XP_066920347.1">
    <property type="nucleotide sequence ID" value="XM_067064246.1"/>
</dbReference>
<evidence type="ECO:0000259" key="10">
    <source>
        <dbReference type="Pfam" id="PF07885"/>
    </source>
</evidence>
<evidence type="ECO:0000256" key="3">
    <source>
        <dbReference type="ARBA" id="ARBA00022692"/>
    </source>
</evidence>
<dbReference type="Gene3D" id="3.40.190.10">
    <property type="entry name" value="Periplasmic binding protein-like II"/>
    <property type="match status" value="1"/>
</dbReference>
<keyword evidence="12" id="KW-1185">Reference proteome</keyword>
<evidence type="ECO:0000313" key="12">
    <source>
        <dbReference type="Proteomes" id="UP000594262"/>
    </source>
</evidence>
<keyword evidence="6 8" id="KW-0472">Membrane</keyword>
<dbReference type="Gene3D" id="1.10.287.70">
    <property type="match status" value="1"/>
</dbReference>
<dbReference type="EnsemblMetazoa" id="CLYHEMT000472.5">
    <property type="protein sequence ID" value="CLYHEMP000472.5"/>
    <property type="gene ID" value="CLYHEMG000472"/>
</dbReference>
<feature type="transmembrane region" description="Helical" evidence="8">
    <location>
        <begin position="428"/>
        <end position="447"/>
    </location>
</feature>
<dbReference type="GO" id="GO:0005251">
    <property type="term" value="F:delayed rectifier potassium channel activity"/>
    <property type="evidence" value="ECO:0007669"/>
    <property type="project" value="TreeGrafter"/>
</dbReference>
<sequence length="482" mass="55465">MRTLKQLLVLIVLVLHKSQNVLASSNTTFNNQTTVVGNNATLPSNNTDSILSNETEYLMDVVYWEQKPFLFYNEEKQEMDGIIPQMFSQADEFCITQRNRKINHYKRRMPSRKAFFDLARAVNTSYGEGDLEGIRADRSFWVSVLAYADRNEDKFKKNRKLRAFQLMTSNEIAVIVRREMISLPNKIIRGILSCEQIFFLAILMAVLFGLVLWMIERYQNEDFPESFIRGIGSGLYWSIVSMTTVGYGDITPKNPIGRFIACIWLFVGVMVGCIVVATMTDVVTGVGDLNVYGQKVAVLEHSYEAKTAEKDYRANIVPVESYDEVLRLLRENKVFAGMMNVDVAAWYQDEINDDTNPTPLRIVQKLPAKLYVNCYLPTDLAREMKEVFKCMYYSKDEVYTYSIEAFKRHCHTETLYIGSMSELIMNNLYIQVLLGAVCGLMLVGIIYDLVKYWQGGMKDDKKKKLINNNHDEKIQLNGFNSY</sequence>
<protein>
    <recommendedName>
        <fullName evidence="10">Potassium channel domain-containing protein</fullName>
    </recommendedName>
</protein>
<dbReference type="PRINTS" id="PR00169">
    <property type="entry name" value="KCHANNEL"/>
</dbReference>
<proteinExistence type="predicted"/>
<dbReference type="InterPro" id="IPR013099">
    <property type="entry name" value="K_chnl_dom"/>
</dbReference>
<dbReference type="AlphaFoldDB" id="A0A7M5US29"/>
<keyword evidence="4 8" id="KW-1133">Transmembrane helix</keyword>
<evidence type="ECO:0000313" key="11">
    <source>
        <dbReference type="EnsemblMetazoa" id="CLYHEMP000472.5"/>
    </source>
</evidence>
<dbReference type="GO" id="GO:0008076">
    <property type="term" value="C:voltage-gated potassium channel complex"/>
    <property type="evidence" value="ECO:0007669"/>
    <property type="project" value="InterPro"/>
</dbReference>
<evidence type="ECO:0000256" key="1">
    <source>
        <dbReference type="ARBA" id="ARBA00004141"/>
    </source>
</evidence>
<evidence type="ECO:0000256" key="7">
    <source>
        <dbReference type="ARBA" id="ARBA00023303"/>
    </source>
</evidence>
<feature type="chain" id="PRO_5033914504" description="Potassium channel domain-containing protein" evidence="9">
    <location>
        <begin position="24"/>
        <end position="482"/>
    </location>
</feature>
<dbReference type="PANTHER" id="PTHR11537:SF252">
    <property type="entry name" value="POTASSIUM VOLTAGE-GATED CHANNEL PROTEIN SHAW"/>
    <property type="match status" value="1"/>
</dbReference>
<keyword evidence="7" id="KW-0407">Ion channel</keyword>
<dbReference type="GO" id="GO:0001508">
    <property type="term" value="P:action potential"/>
    <property type="evidence" value="ECO:0007669"/>
    <property type="project" value="TreeGrafter"/>
</dbReference>
<evidence type="ECO:0000256" key="2">
    <source>
        <dbReference type="ARBA" id="ARBA00022448"/>
    </source>
</evidence>
<keyword evidence="3 8" id="KW-0812">Transmembrane</keyword>
<dbReference type="GeneID" id="136807632"/>
<feature type="signal peptide" evidence="9">
    <location>
        <begin position="1"/>
        <end position="23"/>
    </location>
</feature>
<feature type="domain" description="Potassium channel" evidence="10">
    <location>
        <begin position="202"/>
        <end position="284"/>
    </location>
</feature>
<dbReference type="EnsemblMetazoa" id="CLYHEMT000472.4">
    <property type="protein sequence ID" value="CLYHEMP000472.4"/>
    <property type="gene ID" value="CLYHEMG000472"/>
</dbReference>
<evidence type="ECO:0000256" key="9">
    <source>
        <dbReference type="SAM" id="SignalP"/>
    </source>
</evidence>
<keyword evidence="2" id="KW-0813">Transport</keyword>
<dbReference type="RefSeq" id="XP_066920375.1">
    <property type="nucleotide sequence ID" value="XM_067064274.1"/>
</dbReference>
<dbReference type="RefSeq" id="XP_066920354.1">
    <property type="nucleotide sequence ID" value="XM_067064253.1"/>
</dbReference>
<accession>A0A7M5US29</accession>
<feature type="transmembrane region" description="Helical" evidence="8">
    <location>
        <begin position="256"/>
        <end position="277"/>
    </location>
</feature>
<dbReference type="EnsemblMetazoa" id="CLYHEMT000472.2">
    <property type="protein sequence ID" value="CLYHEMP000472.2"/>
    <property type="gene ID" value="CLYHEMG000472"/>
</dbReference>
<dbReference type="RefSeq" id="XP_066920367.1">
    <property type="nucleotide sequence ID" value="XM_067064266.1"/>
</dbReference>
<dbReference type="RefSeq" id="XP_066920333.1">
    <property type="nucleotide sequence ID" value="XM_067064232.1"/>
</dbReference>
<feature type="transmembrane region" description="Helical" evidence="8">
    <location>
        <begin position="227"/>
        <end position="250"/>
    </location>
</feature>
<dbReference type="EnsemblMetazoa" id="CLYHEMT000472.3">
    <property type="protein sequence ID" value="CLYHEMP000472.3"/>
    <property type="gene ID" value="CLYHEMG000472"/>
</dbReference>
<feature type="transmembrane region" description="Helical" evidence="8">
    <location>
        <begin position="197"/>
        <end position="215"/>
    </location>
</feature>
<evidence type="ECO:0000256" key="5">
    <source>
        <dbReference type="ARBA" id="ARBA00023065"/>
    </source>
</evidence>
<evidence type="ECO:0000256" key="6">
    <source>
        <dbReference type="ARBA" id="ARBA00023136"/>
    </source>
</evidence>
<dbReference type="RefSeq" id="XP_066920341.1">
    <property type="nucleotide sequence ID" value="XM_067064240.1"/>
</dbReference>
<reference evidence="11" key="1">
    <citation type="submission" date="2021-01" db="UniProtKB">
        <authorList>
            <consortium name="EnsemblMetazoa"/>
        </authorList>
    </citation>
    <scope>IDENTIFICATION</scope>
</reference>
<dbReference type="Proteomes" id="UP000594262">
    <property type="component" value="Unplaced"/>
</dbReference>
<dbReference type="InterPro" id="IPR028325">
    <property type="entry name" value="VG_K_chnl"/>
</dbReference>
<dbReference type="SUPFAM" id="SSF53850">
    <property type="entry name" value="Periplasmic binding protein-like II"/>
    <property type="match status" value="1"/>
</dbReference>
<dbReference type="RefSeq" id="XP_066920360.1">
    <property type="nucleotide sequence ID" value="XM_067064259.1"/>
</dbReference>
<dbReference type="PANTHER" id="PTHR11537">
    <property type="entry name" value="VOLTAGE-GATED POTASSIUM CHANNEL"/>
    <property type="match status" value="1"/>
</dbReference>
<dbReference type="EnsemblMetazoa" id="CLYHEMT000472.1">
    <property type="protein sequence ID" value="CLYHEMP000472.1"/>
    <property type="gene ID" value="CLYHEMG000472"/>
</dbReference>
<name>A0A7M5US29_9CNID</name>
<evidence type="ECO:0000256" key="8">
    <source>
        <dbReference type="SAM" id="Phobius"/>
    </source>
</evidence>
<comment type="subcellular location">
    <subcellularLocation>
        <location evidence="1">Membrane</location>
        <topology evidence="1">Multi-pass membrane protein</topology>
    </subcellularLocation>
</comment>
<keyword evidence="5" id="KW-0406">Ion transport</keyword>
<dbReference type="SUPFAM" id="SSF81324">
    <property type="entry name" value="Voltage-gated potassium channels"/>
    <property type="match status" value="1"/>
</dbReference>